<evidence type="ECO:0000256" key="6">
    <source>
        <dbReference type="ARBA" id="ARBA00022553"/>
    </source>
</evidence>
<dbReference type="GO" id="GO:0005524">
    <property type="term" value="F:ATP binding"/>
    <property type="evidence" value="ECO:0007669"/>
    <property type="project" value="UniProtKB-KW"/>
</dbReference>
<dbReference type="Proteomes" id="UP000231644">
    <property type="component" value="Unassembled WGS sequence"/>
</dbReference>
<organism evidence="20 21">
    <name type="scientific">Pseudooceanicola nitratireducens</name>
    <dbReference type="NCBI Taxonomy" id="517719"/>
    <lineage>
        <taxon>Bacteria</taxon>
        <taxon>Pseudomonadati</taxon>
        <taxon>Pseudomonadota</taxon>
        <taxon>Alphaproteobacteria</taxon>
        <taxon>Rhodobacterales</taxon>
        <taxon>Paracoccaceae</taxon>
        <taxon>Pseudooceanicola</taxon>
    </lineage>
</organism>
<dbReference type="STRING" id="517719.SAMN05421762_1579"/>
<dbReference type="SUPFAM" id="SSF47384">
    <property type="entry name" value="Homodimeric domain of signal transducing histidine kinase"/>
    <property type="match status" value="1"/>
</dbReference>
<evidence type="ECO:0000259" key="19">
    <source>
        <dbReference type="PROSITE" id="PS50109"/>
    </source>
</evidence>
<dbReference type="CDD" id="cd00082">
    <property type="entry name" value="HisKA"/>
    <property type="match status" value="1"/>
</dbReference>
<evidence type="ECO:0000256" key="7">
    <source>
        <dbReference type="ARBA" id="ARBA00022679"/>
    </source>
</evidence>
<evidence type="ECO:0000256" key="17">
    <source>
        <dbReference type="SAM" id="Coils"/>
    </source>
</evidence>
<reference evidence="20 21" key="1">
    <citation type="submission" date="2016-10" db="EMBL/GenBank/DDBJ databases">
        <authorList>
            <person name="de Groot N.N."/>
        </authorList>
    </citation>
    <scope>NUCLEOTIDE SEQUENCE [LARGE SCALE GENOMIC DNA]</scope>
    <source>
        <strain evidence="20 21">DSM 29619</strain>
    </source>
</reference>
<gene>
    <name evidence="20" type="ORF">SAMN05421762_1579</name>
</gene>
<dbReference type="Pfam" id="PF00512">
    <property type="entry name" value="HisKA"/>
    <property type="match status" value="1"/>
</dbReference>
<keyword evidence="13" id="KW-0902">Two-component regulatory system</keyword>
<keyword evidence="10 20" id="KW-0418">Kinase</keyword>
<evidence type="ECO:0000256" key="18">
    <source>
        <dbReference type="SAM" id="Phobius"/>
    </source>
</evidence>
<protein>
    <recommendedName>
        <fullName evidence="16">C4-dicarboxylate transport sensor protein DctB</fullName>
        <ecNumber evidence="3">2.7.13.3</ecNumber>
    </recommendedName>
</protein>
<keyword evidence="7" id="KW-0808">Transferase</keyword>
<dbReference type="EMBL" id="FOLX01000001">
    <property type="protein sequence ID" value="SFC62506.1"/>
    <property type="molecule type" value="Genomic_DNA"/>
</dbReference>
<evidence type="ECO:0000256" key="2">
    <source>
        <dbReference type="ARBA" id="ARBA00004429"/>
    </source>
</evidence>
<keyword evidence="11" id="KW-0067">ATP-binding</keyword>
<comment type="function">
    <text evidence="15">Member of the two-component regulatory system DctB/DctD involved in the transport of C4-dicarboxylates. DctB functions as a membrane-associated protein kinase that phosphorylates DctD in response to environmental signals.</text>
</comment>
<keyword evidence="5" id="KW-0997">Cell inner membrane</keyword>
<sequence length="594" mass="63493">MSRSLMRRVALVLIYLALTLGCAWGVGRAGFRQALSPLQERGEADLALTVDRLTGQMQRYQDLAVLMTSHPALEAVAASPQSAELRVLANDLLTGAADRTTALNLIYVSSEREVLASARLAEEGGSLQSLVPDRVLGRAFNGALGSGIAPIGPDGLRAYVFAAPSYAPGGGVRGALIVAVDIDHVEQAWRGDRPAVFFTDGAGRVFVTNRSEILMWQVGDDRLQPPQGAAVPLRREMVGGHEIWRAELGAYVPDPALRLVRDIPQAGMQATALIDVTPAERLALLQGAVAGLILLAFGAVVFWAMERRRVLARANAQLEIRVAERTAELSGTNIALRREVTERQEAEAALKRAQEELVQAGKLSALGQMSAGLSHELNQPLMAIRQFAENGSLLLERGKADQAGQNLTRISELSGRMGRIIRNLRAFARQESEPARRIDLGQVIASALEMTEARLAKDGVALNWQPPAQPVRAMAGEVRLAQVLVNLISNAADAMAGSERKALTITLEAAGGANGRPVIRVRDTGPGIDQPERIFDPFYSTKEVGASEGMGLGLSISYGLVQSFGGAIRGRNLEQGGAEFSVELEPVAEDLAAQ</sequence>
<dbReference type="InterPro" id="IPR004358">
    <property type="entry name" value="Sig_transdc_His_kin-like_C"/>
</dbReference>
<evidence type="ECO:0000256" key="15">
    <source>
        <dbReference type="ARBA" id="ARBA00059004"/>
    </source>
</evidence>
<name>A0A1I1KNR2_9RHOB</name>
<proteinExistence type="predicted"/>
<keyword evidence="17" id="KW-0175">Coiled coil</keyword>
<evidence type="ECO:0000256" key="8">
    <source>
        <dbReference type="ARBA" id="ARBA00022692"/>
    </source>
</evidence>
<dbReference type="RefSeq" id="WP_093451888.1">
    <property type="nucleotide sequence ID" value="NZ_FNZG01000003.1"/>
</dbReference>
<evidence type="ECO:0000256" key="5">
    <source>
        <dbReference type="ARBA" id="ARBA00022519"/>
    </source>
</evidence>
<dbReference type="PROSITE" id="PS50109">
    <property type="entry name" value="HIS_KIN"/>
    <property type="match status" value="1"/>
</dbReference>
<accession>A0A1I1KNR2</accession>
<keyword evidence="9" id="KW-0547">Nucleotide-binding</keyword>
<dbReference type="InterPro" id="IPR003594">
    <property type="entry name" value="HATPase_dom"/>
</dbReference>
<dbReference type="SUPFAM" id="SSF55874">
    <property type="entry name" value="ATPase domain of HSP90 chaperone/DNA topoisomerase II/histidine kinase"/>
    <property type="match status" value="1"/>
</dbReference>
<evidence type="ECO:0000256" key="16">
    <source>
        <dbReference type="ARBA" id="ARBA00073143"/>
    </source>
</evidence>
<dbReference type="InterPro" id="IPR036890">
    <property type="entry name" value="HATPase_C_sf"/>
</dbReference>
<evidence type="ECO:0000256" key="10">
    <source>
        <dbReference type="ARBA" id="ARBA00022777"/>
    </source>
</evidence>
<dbReference type="PRINTS" id="PR00344">
    <property type="entry name" value="BCTRLSENSOR"/>
</dbReference>
<dbReference type="GO" id="GO:0000155">
    <property type="term" value="F:phosphorelay sensor kinase activity"/>
    <property type="evidence" value="ECO:0007669"/>
    <property type="project" value="InterPro"/>
</dbReference>
<evidence type="ECO:0000256" key="14">
    <source>
        <dbReference type="ARBA" id="ARBA00023136"/>
    </source>
</evidence>
<dbReference type="InterPro" id="IPR005467">
    <property type="entry name" value="His_kinase_dom"/>
</dbReference>
<evidence type="ECO:0000256" key="13">
    <source>
        <dbReference type="ARBA" id="ARBA00023012"/>
    </source>
</evidence>
<evidence type="ECO:0000256" key="12">
    <source>
        <dbReference type="ARBA" id="ARBA00022989"/>
    </source>
</evidence>
<evidence type="ECO:0000256" key="9">
    <source>
        <dbReference type="ARBA" id="ARBA00022741"/>
    </source>
</evidence>
<comment type="catalytic activity">
    <reaction evidence="1">
        <text>ATP + protein L-histidine = ADP + protein N-phospho-L-histidine.</text>
        <dbReference type="EC" id="2.7.13.3"/>
    </reaction>
</comment>
<dbReference type="Gene3D" id="3.30.565.10">
    <property type="entry name" value="Histidine kinase-like ATPase, C-terminal domain"/>
    <property type="match status" value="1"/>
</dbReference>
<evidence type="ECO:0000313" key="21">
    <source>
        <dbReference type="Proteomes" id="UP000231644"/>
    </source>
</evidence>
<keyword evidence="8 18" id="KW-0812">Transmembrane</keyword>
<keyword evidence="12 18" id="KW-1133">Transmembrane helix</keyword>
<keyword evidence="4" id="KW-1003">Cell membrane</keyword>
<dbReference type="EC" id="2.7.13.3" evidence="3"/>
<dbReference type="InterPro" id="IPR017055">
    <property type="entry name" value="Sig_transdc_His_kinase_DctB"/>
</dbReference>
<evidence type="ECO:0000313" key="20">
    <source>
        <dbReference type="EMBL" id="SFC62506.1"/>
    </source>
</evidence>
<dbReference type="PANTHER" id="PTHR43065">
    <property type="entry name" value="SENSOR HISTIDINE KINASE"/>
    <property type="match status" value="1"/>
</dbReference>
<dbReference type="InterPro" id="IPR036097">
    <property type="entry name" value="HisK_dim/P_sf"/>
</dbReference>
<keyword evidence="21" id="KW-1185">Reference proteome</keyword>
<dbReference type="InterPro" id="IPR003661">
    <property type="entry name" value="HisK_dim/P_dom"/>
</dbReference>
<evidence type="ECO:0000256" key="11">
    <source>
        <dbReference type="ARBA" id="ARBA00022840"/>
    </source>
</evidence>
<evidence type="ECO:0000256" key="4">
    <source>
        <dbReference type="ARBA" id="ARBA00022475"/>
    </source>
</evidence>
<dbReference type="SMART" id="SM00387">
    <property type="entry name" value="HATPase_c"/>
    <property type="match status" value="1"/>
</dbReference>
<evidence type="ECO:0000256" key="1">
    <source>
        <dbReference type="ARBA" id="ARBA00000085"/>
    </source>
</evidence>
<dbReference type="PANTHER" id="PTHR43065:SF46">
    <property type="entry name" value="C4-DICARBOXYLATE TRANSPORT SENSOR PROTEIN DCTB"/>
    <property type="match status" value="1"/>
</dbReference>
<dbReference type="AlphaFoldDB" id="A0A1I1KNR2"/>
<dbReference type="Pfam" id="PF02518">
    <property type="entry name" value="HATPase_c"/>
    <property type="match status" value="1"/>
</dbReference>
<feature type="domain" description="Histidine kinase" evidence="19">
    <location>
        <begin position="372"/>
        <end position="588"/>
    </location>
</feature>
<dbReference type="Gene3D" id="1.10.287.130">
    <property type="match status" value="1"/>
</dbReference>
<dbReference type="SMART" id="SM00388">
    <property type="entry name" value="HisKA"/>
    <property type="match status" value="1"/>
</dbReference>
<feature type="transmembrane region" description="Helical" evidence="18">
    <location>
        <begin position="283"/>
        <end position="305"/>
    </location>
</feature>
<dbReference type="PROSITE" id="PS51257">
    <property type="entry name" value="PROKAR_LIPOPROTEIN"/>
    <property type="match status" value="1"/>
</dbReference>
<dbReference type="FunFam" id="1.10.287.130:FF:000049">
    <property type="entry name" value="C4-dicarboxylate transport sensor protein DctB"/>
    <property type="match status" value="1"/>
</dbReference>
<dbReference type="GO" id="GO:0005886">
    <property type="term" value="C:plasma membrane"/>
    <property type="evidence" value="ECO:0007669"/>
    <property type="project" value="UniProtKB-SubCell"/>
</dbReference>
<evidence type="ECO:0000256" key="3">
    <source>
        <dbReference type="ARBA" id="ARBA00012438"/>
    </source>
</evidence>
<dbReference type="OrthoDB" id="7568856at2"/>
<keyword evidence="6" id="KW-0597">Phosphoprotein</keyword>
<comment type="subcellular location">
    <subcellularLocation>
        <location evidence="2">Cell inner membrane</location>
        <topology evidence="2">Multi-pass membrane protein</topology>
    </subcellularLocation>
</comment>
<dbReference type="PIRSF" id="PIRSF036431">
    <property type="entry name" value="STHK_DctB"/>
    <property type="match status" value="1"/>
</dbReference>
<feature type="coiled-coil region" evidence="17">
    <location>
        <begin position="336"/>
        <end position="363"/>
    </location>
</feature>
<keyword evidence="14 18" id="KW-0472">Membrane</keyword>